<evidence type="ECO:0000256" key="7">
    <source>
        <dbReference type="ARBA" id="ARBA00023108"/>
    </source>
</evidence>
<dbReference type="GO" id="GO:0048511">
    <property type="term" value="P:rhythmic process"/>
    <property type="evidence" value="ECO:0007669"/>
    <property type="project" value="UniProtKB-KW"/>
</dbReference>
<evidence type="ECO:0000259" key="12">
    <source>
        <dbReference type="PROSITE" id="PS50888"/>
    </source>
</evidence>
<keyword evidence="4" id="KW-1017">Isopeptide bond</keyword>
<keyword evidence="10" id="KW-0539">Nucleus</keyword>
<dbReference type="GeneTree" id="ENSGT00940000161014"/>
<keyword evidence="6" id="KW-0805">Transcription regulation</keyword>
<feature type="compositionally biased region" description="Basic and acidic residues" evidence="11">
    <location>
        <begin position="231"/>
        <end position="245"/>
    </location>
</feature>
<dbReference type="InterPro" id="IPR050370">
    <property type="entry name" value="HES_HEY"/>
</dbReference>
<reference evidence="14 15" key="1">
    <citation type="submission" date="2020-02" db="EMBL/GenBank/DDBJ databases">
        <title>Esox lucius (northern pike) genome, fEsoLuc1, primary haplotype.</title>
        <authorList>
            <person name="Myers G."/>
            <person name="Karagic N."/>
            <person name="Meyer A."/>
            <person name="Pippel M."/>
            <person name="Reichard M."/>
            <person name="Winkler S."/>
            <person name="Tracey A."/>
            <person name="Sims Y."/>
            <person name="Howe K."/>
            <person name="Rhie A."/>
            <person name="Formenti G."/>
            <person name="Durbin R."/>
            <person name="Fedrigo O."/>
            <person name="Jarvis E.D."/>
        </authorList>
    </citation>
    <scope>NUCLEOTIDE SEQUENCE [LARGE SCALE GENOMIC DNA]</scope>
</reference>
<dbReference type="RefSeq" id="XP_010888603.1">
    <property type="nucleotide sequence ID" value="XM_010890301.3"/>
</dbReference>
<feature type="domain" description="Orange" evidence="13">
    <location>
        <begin position="131"/>
        <end position="166"/>
    </location>
</feature>
<keyword evidence="8" id="KW-0238">DNA-binding</keyword>
<dbReference type="SMART" id="SM00353">
    <property type="entry name" value="HLH"/>
    <property type="match status" value="1"/>
</dbReference>
<evidence type="ECO:0000256" key="10">
    <source>
        <dbReference type="ARBA" id="ARBA00023242"/>
    </source>
</evidence>
<keyword evidence="7" id="KW-0090">Biological rhythms</keyword>
<comment type="subcellular location">
    <subcellularLocation>
        <location evidence="2">Cytoplasm</location>
    </subcellularLocation>
    <subcellularLocation>
        <location evidence="1">Nucleus</location>
    </subcellularLocation>
</comment>
<dbReference type="Pfam" id="PF07527">
    <property type="entry name" value="Hairy_orange"/>
    <property type="match status" value="1"/>
</dbReference>
<name>A0AAY5KHJ3_ESOLU</name>
<evidence type="ECO:0000313" key="14">
    <source>
        <dbReference type="Ensembl" id="ENSELUP00000088474.1"/>
    </source>
</evidence>
<accession>A0AAY5KHJ3</accession>
<dbReference type="Gene3D" id="6.10.250.980">
    <property type="match status" value="1"/>
</dbReference>
<dbReference type="SUPFAM" id="SSF158457">
    <property type="entry name" value="Orange domain-like"/>
    <property type="match status" value="1"/>
</dbReference>
<dbReference type="CTD" id="79365"/>
<sequence>MDERIPRLQDRQFMDHADFLGVEYSSLYMCKSKRGLKREDGKDAYKLPHRLIEKKRRDRINECIGQLKDLLPEHLKLTTLGHLEKAVVLELTLKHLHALTAVTEQQHQKIVALQNGDRSVKTSIHPDLDAFHSGFQACAKEVLQYLNKFENWNTREQRCAQLISHLHKVSAQFQPGAPLLHPQLPAGDAQERNGGQKLDSQAGHDRVSVIQRSHGELNENDTDTDSGYGGEAEKSDGNKGCERNKAQGTKAVKIKQEFGDDRIAKKSKMNWAGNGTTGADTTTRPDLAFMNSLMGITGVGQQTPFCMPFYFINPSAAASYMPLFDKSNLEKFVYPAAAAAALTSPFPWIYPSLNTHAAAAAAAAAGVFSGMSTENSSVFGSGNKDSPSDDSDMSNVAEPGSPEEKDNAENNDDYDDDDKELEDDSPDNENFRPT</sequence>
<keyword evidence="15" id="KW-1185">Reference proteome</keyword>
<protein>
    <recommendedName>
        <fullName evidence="16">BHLH domain-containing protein</fullName>
    </recommendedName>
</protein>
<evidence type="ECO:0000259" key="13">
    <source>
        <dbReference type="PROSITE" id="PS51054"/>
    </source>
</evidence>
<evidence type="ECO:0000256" key="8">
    <source>
        <dbReference type="ARBA" id="ARBA00023125"/>
    </source>
</evidence>
<evidence type="ECO:0000256" key="5">
    <source>
        <dbReference type="ARBA" id="ARBA00022843"/>
    </source>
</evidence>
<dbReference type="Proteomes" id="UP000265140">
    <property type="component" value="Chromosome 19"/>
</dbReference>
<keyword evidence="3" id="KW-0678">Repressor</keyword>
<evidence type="ECO:0000256" key="4">
    <source>
        <dbReference type="ARBA" id="ARBA00022499"/>
    </source>
</evidence>
<evidence type="ECO:0000313" key="15">
    <source>
        <dbReference type="Proteomes" id="UP000265140"/>
    </source>
</evidence>
<dbReference type="GO" id="GO:0003677">
    <property type="term" value="F:DNA binding"/>
    <property type="evidence" value="ECO:0007669"/>
    <property type="project" value="UniProtKB-KW"/>
</dbReference>
<dbReference type="GO" id="GO:0005737">
    <property type="term" value="C:cytoplasm"/>
    <property type="evidence" value="ECO:0007669"/>
    <property type="project" value="UniProtKB-SubCell"/>
</dbReference>
<evidence type="ECO:0000256" key="3">
    <source>
        <dbReference type="ARBA" id="ARBA00022491"/>
    </source>
</evidence>
<reference evidence="14" key="3">
    <citation type="submission" date="2025-09" db="UniProtKB">
        <authorList>
            <consortium name="Ensembl"/>
        </authorList>
    </citation>
    <scope>IDENTIFICATION</scope>
</reference>
<dbReference type="AlphaFoldDB" id="A0AAY5KHJ3"/>
<dbReference type="InterPro" id="IPR036638">
    <property type="entry name" value="HLH_DNA-bd_sf"/>
</dbReference>
<dbReference type="Pfam" id="PF00010">
    <property type="entry name" value="HLH"/>
    <property type="match status" value="1"/>
</dbReference>
<dbReference type="Ensembl" id="ENSELUT00000091337.1">
    <property type="protein sequence ID" value="ENSELUP00000088474.1"/>
    <property type="gene ID" value="ENSELUG00000034989.1"/>
</dbReference>
<dbReference type="CDD" id="cd19750">
    <property type="entry name" value="bHLH-O_DEC2"/>
    <property type="match status" value="1"/>
</dbReference>
<feature type="domain" description="BHLH" evidence="12">
    <location>
        <begin position="44"/>
        <end position="99"/>
    </location>
</feature>
<evidence type="ECO:0000256" key="11">
    <source>
        <dbReference type="SAM" id="MobiDB-lite"/>
    </source>
</evidence>
<evidence type="ECO:0000256" key="2">
    <source>
        <dbReference type="ARBA" id="ARBA00004496"/>
    </source>
</evidence>
<dbReference type="Gene3D" id="4.10.280.10">
    <property type="entry name" value="Helix-loop-helix DNA-binding domain"/>
    <property type="match status" value="1"/>
</dbReference>
<dbReference type="SUPFAM" id="SSF47459">
    <property type="entry name" value="HLH, helix-loop-helix DNA-binding domain"/>
    <property type="match status" value="1"/>
</dbReference>
<dbReference type="InterPro" id="IPR003650">
    <property type="entry name" value="Orange_dom"/>
</dbReference>
<dbReference type="KEGG" id="els:105022139"/>
<dbReference type="GO" id="GO:0006355">
    <property type="term" value="P:regulation of DNA-templated transcription"/>
    <property type="evidence" value="ECO:0007669"/>
    <property type="project" value="InterPro"/>
</dbReference>
<proteinExistence type="predicted"/>
<dbReference type="GeneID" id="105022139"/>
<dbReference type="InterPro" id="IPR011598">
    <property type="entry name" value="bHLH_dom"/>
</dbReference>
<evidence type="ECO:0000256" key="9">
    <source>
        <dbReference type="ARBA" id="ARBA00023163"/>
    </source>
</evidence>
<feature type="region of interest" description="Disordered" evidence="11">
    <location>
        <begin position="176"/>
        <end position="248"/>
    </location>
</feature>
<organism evidence="14 15">
    <name type="scientific">Esox lucius</name>
    <name type="common">Northern pike</name>
    <dbReference type="NCBI Taxonomy" id="8010"/>
    <lineage>
        <taxon>Eukaryota</taxon>
        <taxon>Metazoa</taxon>
        <taxon>Chordata</taxon>
        <taxon>Craniata</taxon>
        <taxon>Vertebrata</taxon>
        <taxon>Euteleostomi</taxon>
        <taxon>Actinopterygii</taxon>
        <taxon>Neopterygii</taxon>
        <taxon>Teleostei</taxon>
        <taxon>Protacanthopterygii</taxon>
        <taxon>Esociformes</taxon>
        <taxon>Esocidae</taxon>
        <taxon>Esox</taxon>
    </lineage>
</organism>
<keyword evidence="5" id="KW-0832">Ubl conjugation</keyword>
<dbReference type="PROSITE" id="PS51054">
    <property type="entry name" value="ORANGE"/>
    <property type="match status" value="1"/>
</dbReference>
<evidence type="ECO:0000256" key="6">
    <source>
        <dbReference type="ARBA" id="ARBA00023015"/>
    </source>
</evidence>
<dbReference type="SMART" id="SM00511">
    <property type="entry name" value="ORANGE"/>
    <property type="match status" value="1"/>
</dbReference>
<reference evidence="14" key="2">
    <citation type="submission" date="2025-08" db="UniProtKB">
        <authorList>
            <consortium name="Ensembl"/>
        </authorList>
    </citation>
    <scope>IDENTIFICATION</scope>
</reference>
<feature type="compositionally biased region" description="Polar residues" evidence="11">
    <location>
        <begin position="375"/>
        <end position="385"/>
    </location>
</feature>
<dbReference type="PANTHER" id="PTHR10985">
    <property type="entry name" value="BASIC HELIX-LOOP-HELIX TRANSCRIPTION FACTOR, HES-RELATED"/>
    <property type="match status" value="1"/>
</dbReference>
<keyword evidence="9" id="KW-0804">Transcription</keyword>
<feature type="region of interest" description="Disordered" evidence="11">
    <location>
        <begin position="375"/>
        <end position="434"/>
    </location>
</feature>
<evidence type="ECO:0008006" key="16">
    <source>
        <dbReference type="Google" id="ProtNLM"/>
    </source>
</evidence>
<evidence type="ECO:0000256" key="1">
    <source>
        <dbReference type="ARBA" id="ARBA00004123"/>
    </source>
</evidence>
<dbReference type="GO" id="GO:0046983">
    <property type="term" value="F:protein dimerization activity"/>
    <property type="evidence" value="ECO:0007669"/>
    <property type="project" value="InterPro"/>
</dbReference>
<dbReference type="FunFam" id="4.10.280.10:FF:000020">
    <property type="entry name" value="class E basic helix-loop-helix protein 40"/>
    <property type="match status" value="1"/>
</dbReference>
<dbReference type="PROSITE" id="PS50888">
    <property type="entry name" value="BHLH"/>
    <property type="match status" value="1"/>
</dbReference>
<dbReference type="GO" id="GO:0005634">
    <property type="term" value="C:nucleus"/>
    <property type="evidence" value="ECO:0007669"/>
    <property type="project" value="UniProtKB-SubCell"/>
</dbReference>
<feature type="compositionally biased region" description="Basic and acidic residues" evidence="11">
    <location>
        <begin position="202"/>
        <end position="217"/>
    </location>
</feature>
<gene>
    <name evidence="14" type="primary">BHLHE41</name>
</gene>
<feature type="compositionally biased region" description="Acidic residues" evidence="11">
    <location>
        <begin position="409"/>
        <end position="427"/>
    </location>
</feature>